<evidence type="ECO:0000313" key="2">
    <source>
        <dbReference type="Proteomes" id="UP001064048"/>
    </source>
</evidence>
<dbReference type="Proteomes" id="UP001064048">
    <property type="component" value="Chromosome 17"/>
</dbReference>
<protein>
    <submittedName>
        <fullName evidence="1">Uncharacterized protein</fullName>
    </submittedName>
</protein>
<organism evidence="1 2">
    <name type="scientific">Choristoneura fumiferana</name>
    <name type="common">Spruce budworm moth</name>
    <name type="synonym">Archips fumiferana</name>
    <dbReference type="NCBI Taxonomy" id="7141"/>
    <lineage>
        <taxon>Eukaryota</taxon>
        <taxon>Metazoa</taxon>
        <taxon>Ecdysozoa</taxon>
        <taxon>Arthropoda</taxon>
        <taxon>Hexapoda</taxon>
        <taxon>Insecta</taxon>
        <taxon>Pterygota</taxon>
        <taxon>Neoptera</taxon>
        <taxon>Endopterygota</taxon>
        <taxon>Lepidoptera</taxon>
        <taxon>Glossata</taxon>
        <taxon>Ditrysia</taxon>
        <taxon>Tortricoidea</taxon>
        <taxon>Tortricidae</taxon>
        <taxon>Tortricinae</taxon>
        <taxon>Choristoneura</taxon>
    </lineage>
</organism>
<gene>
    <name evidence="1" type="ORF">MSG28_010030</name>
</gene>
<reference evidence="1 2" key="1">
    <citation type="journal article" date="2022" name="Genome Biol. Evol.">
        <title>The Spruce Budworm Genome: Reconstructing the Evolutionary History of Antifreeze Proteins.</title>
        <authorList>
            <person name="Beliveau C."/>
            <person name="Gagne P."/>
            <person name="Picq S."/>
            <person name="Vernygora O."/>
            <person name="Keeling C.I."/>
            <person name="Pinkney K."/>
            <person name="Doucet D."/>
            <person name="Wen F."/>
            <person name="Johnston J.S."/>
            <person name="Maaroufi H."/>
            <person name="Boyle B."/>
            <person name="Laroche J."/>
            <person name="Dewar K."/>
            <person name="Juretic N."/>
            <person name="Blackburn G."/>
            <person name="Nisole A."/>
            <person name="Brunet B."/>
            <person name="Brandao M."/>
            <person name="Lumley L."/>
            <person name="Duan J."/>
            <person name="Quan G."/>
            <person name="Lucarotti C.J."/>
            <person name="Roe A.D."/>
            <person name="Sperling F.A.H."/>
            <person name="Levesque R.C."/>
            <person name="Cusson M."/>
        </authorList>
    </citation>
    <scope>NUCLEOTIDE SEQUENCE [LARGE SCALE GENOMIC DNA]</scope>
    <source>
        <strain evidence="1">Glfc:IPQL:Cfum</strain>
    </source>
</reference>
<name>A0ACC0KIY3_CHOFU</name>
<accession>A0ACC0KIY3</accession>
<comment type="caution">
    <text evidence="1">The sequence shown here is derived from an EMBL/GenBank/DDBJ whole genome shotgun (WGS) entry which is preliminary data.</text>
</comment>
<sequence length="422" mass="46519">MNKGSGRSEMELESQALALPMPRGEDAEMPDSLTLALAIDSSPPTSLPTDYDVSSPEWSVSLRDPSPLSAADPQPSNTQVQLHQAADDSIPVNESIISLLLKLHSQLSGRLDSFSLDEPEPQSDEPIGDGPHFIGQVLRKLARLDARCAAAIDHVRHSLWPHQGAAGGTTDQRREKEERSRRARERQQQLMKEFQRRQQQFLHCMQRLSPEPMELDAPAPAPAPAPATTTASSATPAPSARRTTPSAASCCQVALNATLHERAPKEETLLTLLLEAEAIVNSRPLSHVSIESDEEETLTPFHFLIGSSSNQSLPGGMDDTDLLRRAEWRKALRLADHFWERWVKEVLPTMQPRQTTSENRNVNLKIGDIVIIVDENLPRGTWPRGRVAKLFPGKDGVVRVVDVATAGGLLRRPTRKLVRIAT</sequence>
<evidence type="ECO:0000313" key="1">
    <source>
        <dbReference type="EMBL" id="KAI8436459.1"/>
    </source>
</evidence>
<keyword evidence="2" id="KW-1185">Reference proteome</keyword>
<proteinExistence type="predicted"/>
<dbReference type="EMBL" id="CM046117">
    <property type="protein sequence ID" value="KAI8436459.1"/>
    <property type="molecule type" value="Genomic_DNA"/>
</dbReference>